<dbReference type="HAMAP" id="MF_00376">
    <property type="entry name" value="Dephospho_CoA_kinase"/>
    <property type="match status" value="1"/>
</dbReference>
<name>A0AAD5L4Z3_9CRUS</name>
<dbReference type="InterPro" id="IPR004821">
    <property type="entry name" value="Cyt_trans-like"/>
</dbReference>
<comment type="caution">
    <text evidence="4">The sequence shown here is derived from an EMBL/GenBank/DDBJ whole genome shotgun (WGS) entry which is preliminary data.</text>
</comment>
<dbReference type="Proteomes" id="UP000820818">
    <property type="component" value="Linkage Group LG7"/>
</dbReference>
<gene>
    <name evidence="4" type="ORF">GHT06_018874</name>
</gene>
<dbReference type="CDD" id="cd02164">
    <property type="entry name" value="PPAT_CoAS"/>
    <property type="match status" value="1"/>
</dbReference>
<dbReference type="PANTHER" id="PTHR10695:SF46">
    <property type="entry name" value="BIFUNCTIONAL COENZYME A SYNTHASE-RELATED"/>
    <property type="match status" value="1"/>
</dbReference>
<dbReference type="GO" id="GO:0004140">
    <property type="term" value="F:dephospho-CoA kinase activity"/>
    <property type="evidence" value="ECO:0007669"/>
    <property type="project" value="InterPro"/>
</dbReference>
<dbReference type="Pfam" id="PF01467">
    <property type="entry name" value="CTP_transf_like"/>
    <property type="match status" value="1"/>
</dbReference>
<keyword evidence="2" id="KW-0067">ATP-binding</keyword>
<reference evidence="4 5" key="1">
    <citation type="submission" date="2022-05" db="EMBL/GenBank/DDBJ databases">
        <title>A multi-omics perspective on studying reproductive biology in Daphnia sinensis.</title>
        <authorList>
            <person name="Jia J."/>
        </authorList>
    </citation>
    <scope>NUCLEOTIDE SEQUENCE [LARGE SCALE GENOMIC DNA]</scope>
    <source>
        <strain evidence="4 5">WSL</strain>
    </source>
</reference>
<dbReference type="SUPFAM" id="SSF52540">
    <property type="entry name" value="P-loop containing nucleoside triphosphate hydrolases"/>
    <property type="match status" value="1"/>
</dbReference>
<dbReference type="InterPro" id="IPR014729">
    <property type="entry name" value="Rossmann-like_a/b/a_fold"/>
</dbReference>
<dbReference type="GO" id="GO:0015937">
    <property type="term" value="P:coenzyme A biosynthetic process"/>
    <property type="evidence" value="ECO:0007669"/>
    <property type="project" value="InterPro"/>
</dbReference>
<keyword evidence="5" id="KW-1185">Reference proteome</keyword>
<organism evidence="4 5">
    <name type="scientific">Daphnia sinensis</name>
    <dbReference type="NCBI Taxonomy" id="1820382"/>
    <lineage>
        <taxon>Eukaryota</taxon>
        <taxon>Metazoa</taxon>
        <taxon>Ecdysozoa</taxon>
        <taxon>Arthropoda</taxon>
        <taxon>Crustacea</taxon>
        <taxon>Branchiopoda</taxon>
        <taxon>Diplostraca</taxon>
        <taxon>Cladocera</taxon>
        <taxon>Anomopoda</taxon>
        <taxon>Daphniidae</taxon>
        <taxon>Daphnia</taxon>
        <taxon>Daphnia similis group</taxon>
    </lineage>
</organism>
<dbReference type="Gene3D" id="3.40.50.300">
    <property type="entry name" value="P-loop containing nucleotide triphosphate hydrolases"/>
    <property type="match status" value="1"/>
</dbReference>
<evidence type="ECO:0000259" key="3">
    <source>
        <dbReference type="Pfam" id="PF01467"/>
    </source>
</evidence>
<evidence type="ECO:0000313" key="4">
    <source>
        <dbReference type="EMBL" id="KAI9556300.1"/>
    </source>
</evidence>
<dbReference type="CDD" id="cd02022">
    <property type="entry name" value="DPCK"/>
    <property type="match status" value="1"/>
</dbReference>
<accession>A0AAD5L4Z3</accession>
<protein>
    <recommendedName>
        <fullName evidence="3">Cytidyltransferase-like domain-containing protein</fullName>
    </recommendedName>
</protein>
<dbReference type="Pfam" id="PF01121">
    <property type="entry name" value="CoaE"/>
    <property type="match status" value="1"/>
</dbReference>
<evidence type="ECO:0000256" key="2">
    <source>
        <dbReference type="ARBA" id="ARBA00022840"/>
    </source>
</evidence>
<dbReference type="NCBIfam" id="TIGR00152">
    <property type="entry name" value="dephospho-CoA kinase"/>
    <property type="match status" value="1"/>
</dbReference>
<evidence type="ECO:0000313" key="5">
    <source>
        <dbReference type="Proteomes" id="UP000820818"/>
    </source>
</evidence>
<dbReference type="InterPro" id="IPR027417">
    <property type="entry name" value="P-loop_NTPase"/>
</dbReference>
<dbReference type="NCBIfam" id="NF001985">
    <property type="entry name" value="PRK00777.1"/>
    <property type="match status" value="1"/>
</dbReference>
<dbReference type="PROSITE" id="PS51219">
    <property type="entry name" value="DPCK"/>
    <property type="match status" value="1"/>
</dbReference>
<dbReference type="PANTHER" id="PTHR10695">
    <property type="entry name" value="DEPHOSPHO-COA KINASE-RELATED"/>
    <property type="match status" value="1"/>
</dbReference>
<dbReference type="GO" id="GO:0005524">
    <property type="term" value="F:ATP binding"/>
    <property type="evidence" value="ECO:0007669"/>
    <property type="project" value="UniProtKB-KW"/>
</dbReference>
<keyword evidence="1" id="KW-0547">Nucleotide-binding</keyword>
<proteinExistence type="inferred from homology"/>
<evidence type="ECO:0000256" key="1">
    <source>
        <dbReference type="ARBA" id="ARBA00022741"/>
    </source>
</evidence>
<feature type="domain" description="Cytidyltransferase-like" evidence="3">
    <location>
        <begin position="166"/>
        <end position="300"/>
    </location>
</feature>
<dbReference type="AlphaFoldDB" id="A0AAD5L4Z3"/>
<dbReference type="InterPro" id="IPR001977">
    <property type="entry name" value="Depp_CoAkinase"/>
</dbReference>
<dbReference type="SUPFAM" id="SSF52374">
    <property type="entry name" value="Nucleotidylyl transferase"/>
    <property type="match status" value="1"/>
</dbReference>
<dbReference type="FunFam" id="3.40.50.620:FF:000089">
    <property type="entry name" value="Bifunctional coenzyme A synthase"/>
    <property type="match status" value="1"/>
</dbReference>
<sequence>MAPVNTGILFLQFSSLVNPHALSKIVLSALQKVDKLLYIKVKGLPMSETKVSTYNRIVNQLYNISSRNAADRFDTRVVLTDFRDSLIGPSVCDVNKLKTSHTIETILTTSLENSYAEFLENKRDGITSEVLHIDTNFKDTGIEHQEKTQNHIPNSADEDSIYDHVVIGGTFDNLHSGHKMLLSAAILRCKKSLTIGKLWELIEPCQTRIKKLQEFLVDVEPRLQYKVVPITDLYGPTADDPALQLLVVSEETQKGGMKINQLRQEKGLSKLDIYSISVIDDNHAGAGEENKISSSSFRKRLLGSHIKPPKFKSKPYVIGLTGGIASGKTTISKRLKDLGAHIISCDHLGHLAYKSGTECYRQMVEYFGVGILNEENEIDRKKLGPLVFSNKDHLERLNKMVWPEIRRLYNKEINDLKKQNFQGVIVLDAAVLLEAGWQEDCAEVWVATIPKEEQATRRVESQLSNSDRVASANVVICSIWEPEVTAAQVLKAWQYVQEFLEK</sequence>
<dbReference type="Gene3D" id="3.40.50.620">
    <property type="entry name" value="HUPs"/>
    <property type="match status" value="1"/>
</dbReference>
<dbReference type="EMBL" id="WJBH02000007">
    <property type="protein sequence ID" value="KAI9556300.1"/>
    <property type="molecule type" value="Genomic_DNA"/>
</dbReference>